<reference evidence="2 3" key="1">
    <citation type="submission" date="2021-03" db="EMBL/GenBank/DDBJ databases">
        <title>Complete Genome Sequences of Two Lysobacter Strains Isolated from Sea Water (Lysobacter caseinilyticus) and Soil (Lysobacter helvus) in South Korea.</title>
        <authorList>
            <person name="Watanabe Y."/>
            <person name="Arakawa K."/>
        </authorList>
    </citation>
    <scope>NUCLEOTIDE SEQUENCE [LARGE SCALE GENOMIC DNA]</scope>
    <source>
        <strain evidence="2 3">D10</strain>
    </source>
</reference>
<keyword evidence="1" id="KW-0472">Membrane</keyword>
<keyword evidence="1" id="KW-1133">Transmembrane helix</keyword>
<sequence length="128" mass="14139">MQADRREDKVAPLRMTTWQDVVGMGFALVFVNALAWTLLYLMSLGQLSAEVQKQDPGKWREIRANGALVETRMKTGFRVLRMYLGDPSGLSLRGRAGEVAAIARFRLTVGVMSMCALFIAMGVLASID</sequence>
<keyword evidence="1" id="KW-0812">Transmembrane</keyword>
<organism evidence="2 3">
    <name type="scientific">Lysobacter helvus</name>
    <dbReference type="NCBI Taxonomy" id="2675059"/>
    <lineage>
        <taxon>Bacteria</taxon>
        <taxon>Pseudomonadati</taxon>
        <taxon>Pseudomonadota</taxon>
        <taxon>Gammaproteobacteria</taxon>
        <taxon>Lysobacterales</taxon>
        <taxon>Lysobacteraceae</taxon>
        <taxon>Lysobacter</taxon>
    </lineage>
</organism>
<dbReference type="RefSeq" id="WP_213434214.1">
    <property type="nucleotide sequence ID" value="NZ_AP024546.1"/>
</dbReference>
<evidence type="ECO:0000313" key="3">
    <source>
        <dbReference type="Proteomes" id="UP000680514"/>
    </source>
</evidence>
<accession>A0ABM7QFT2</accession>
<evidence type="ECO:0000256" key="1">
    <source>
        <dbReference type="SAM" id="Phobius"/>
    </source>
</evidence>
<protein>
    <submittedName>
        <fullName evidence="2">Uncharacterized protein</fullName>
    </submittedName>
</protein>
<dbReference type="EMBL" id="AP024546">
    <property type="protein sequence ID" value="BCT96433.1"/>
    <property type="molecule type" value="Genomic_DNA"/>
</dbReference>
<dbReference type="Proteomes" id="UP000680514">
    <property type="component" value="Chromosome"/>
</dbReference>
<feature type="transmembrane region" description="Helical" evidence="1">
    <location>
        <begin position="107"/>
        <end position="127"/>
    </location>
</feature>
<name>A0ABM7QFT2_9GAMM</name>
<gene>
    <name evidence="2" type="ORF">LYSHEL_23040</name>
</gene>
<evidence type="ECO:0000313" key="2">
    <source>
        <dbReference type="EMBL" id="BCT96433.1"/>
    </source>
</evidence>
<proteinExistence type="predicted"/>
<feature type="transmembrane region" description="Helical" evidence="1">
    <location>
        <begin position="21"/>
        <end position="42"/>
    </location>
</feature>
<keyword evidence="3" id="KW-1185">Reference proteome</keyword>